<evidence type="ECO:0000256" key="1">
    <source>
        <dbReference type="ARBA" id="ARBA00023002"/>
    </source>
</evidence>
<dbReference type="SUPFAM" id="SSF51735">
    <property type="entry name" value="NAD(P)-binding Rossmann-fold domains"/>
    <property type="match status" value="1"/>
</dbReference>
<dbReference type="PANTHER" id="PTHR43205">
    <property type="entry name" value="PROSTAGLANDIN REDUCTASE"/>
    <property type="match status" value="1"/>
</dbReference>
<dbReference type="Proteomes" id="UP001569963">
    <property type="component" value="Unassembled WGS sequence"/>
</dbReference>
<name>A0ABV4QAY3_9ACTN</name>
<dbReference type="InterPro" id="IPR041694">
    <property type="entry name" value="ADH_N_2"/>
</dbReference>
<organism evidence="3 4">
    <name type="scientific">Actinomadura monticuli</name>
    <dbReference type="NCBI Taxonomy" id="3097367"/>
    <lineage>
        <taxon>Bacteria</taxon>
        <taxon>Bacillati</taxon>
        <taxon>Actinomycetota</taxon>
        <taxon>Actinomycetes</taxon>
        <taxon>Streptosporangiales</taxon>
        <taxon>Thermomonosporaceae</taxon>
        <taxon>Actinomadura</taxon>
    </lineage>
</organism>
<evidence type="ECO:0000313" key="3">
    <source>
        <dbReference type="EMBL" id="MFA1540311.1"/>
    </source>
</evidence>
<dbReference type="Gene3D" id="3.90.180.10">
    <property type="entry name" value="Medium-chain alcohol dehydrogenases, catalytic domain"/>
    <property type="match status" value="1"/>
</dbReference>
<keyword evidence="4" id="KW-1185">Reference proteome</keyword>
<dbReference type="Gene3D" id="3.40.50.720">
    <property type="entry name" value="NAD(P)-binding Rossmann-like Domain"/>
    <property type="match status" value="1"/>
</dbReference>
<dbReference type="EMBL" id="JAXCEI010000006">
    <property type="protein sequence ID" value="MFA1540311.1"/>
    <property type="molecule type" value="Genomic_DNA"/>
</dbReference>
<proteinExistence type="predicted"/>
<dbReference type="PANTHER" id="PTHR43205:SF7">
    <property type="entry name" value="PROSTAGLANDIN REDUCTASE 1"/>
    <property type="match status" value="1"/>
</dbReference>
<accession>A0ABV4QAY3</accession>
<dbReference type="InterPro" id="IPR011032">
    <property type="entry name" value="GroES-like_sf"/>
</dbReference>
<keyword evidence="1" id="KW-0560">Oxidoreductase</keyword>
<dbReference type="SMART" id="SM00829">
    <property type="entry name" value="PKS_ER"/>
    <property type="match status" value="1"/>
</dbReference>
<reference evidence="3 4" key="1">
    <citation type="submission" date="2023-11" db="EMBL/GenBank/DDBJ databases">
        <title>Actinomadura monticuli sp. nov., isolated from volcanic ash.</title>
        <authorList>
            <person name="Lee S.D."/>
            <person name="Yang H."/>
            <person name="Kim I.S."/>
        </authorList>
    </citation>
    <scope>NUCLEOTIDE SEQUENCE [LARGE SCALE GENOMIC DNA]</scope>
    <source>
        <strain evidence="3 4">DLS-62</strain>
    </source>
</reference>
<dbReference type="SUPFAM" id="SSF50129">
    <property type="entry name" value="GroES-like"/>
    <property type="match status" value="1"/>
</dbReference>
<dbReference type="Pfam" id="PF00107">
    <property type="entry name" value="ADH_zinc_N"/>
    <property type="match status" value="1"/>
</dbReference>
<gene>
    <name evidence="3" type="ORF">SM611_15385</name>
</gene>
<dbReference type="Pfam" id="PF16884">
    <property type="entry name" value="ADH_N_2"/>
    <property type="match status" value="1"/>
</dbReference>
<evidence type="ECO:0000313" key="4">
    <source>
        <dbReference type="Proteomes" id="UP001569963"/>
    </source>
</evidence>
<protein>
    <submittedName>
        <fullName evidence="3">NADP-dependent oxidoreductase</fullName>
    </submittedName>
</protein>
<feature type="domain" description="Enoyl reductase (ER)" evidence="2">
    <location>
        <begin position="17"/>
        <end position="333"/>
    </location>
</feature>
<evidence type="ECO:0000259" key="2">
    <source>
        <dbReference type="SMART" id="SM00829"/>
    </source>
</evidence>
<dbReference type="InterPro" id="IPR045010">
    <property type="entry name" value="MDR_fam"/>
</dbReference>
<comment type="caution">
    <text evidence="3">The sequence shown here is derived from an EMBL/GenBank/DDBJ whole genome shotgun (WGS) entry which is preliminary data.</text>
</comment>
<dbReference type="InterPro" id="IPR020843">
    <property type="entry name" value="ER"/>
</dbReference>
<dbReference type="InterPro" id="IPR036291">
    <property type="entry name" value="NAD(P)-bd_dom_sf"/>
</dbReference>
<dbReference type="CDD" id="cd05288">
    <property type="entry name" value="PGDH"/>
    <property type="match status" value="1"/>
</dbReference>
<sequence>MPSRMSRVVRLTAVPDGLPRPEHFAVVREPVPVPGDGEVLVRNRFFQVFPSLRTLIGGGVKGTPFPPLRPGDALFGAAVGEVVTAPHDSGLVAGDLVRHWLGWREHAVMPAAECTPLDGALPDPAAHLGQAGVAYAALTRDARLRQGETVFVSGGSGGVGSLAGQFARRLGAGRVIGSTGSRDKADRMVAELGYDAALVRGEGPISAQLADAAPEGIDVLVDNVGGEQLRAAIAAARPGARFVLVGTLSGQLAPDRTGTTAPVEIDTFQLIAKRIEMRGFGGLDAAVPWAEHFGDWLRSGDVTFPHARVTGIDHAPQALHDLIAGRHVGAVIVEP</sequence>
<dbReference type="InterPro" id="IPR013149">
    <property type="entry name" value="ADH-like_C"/>
</dbReference>